<evidence type="ECO:0000256" key="5">
    <source>
        <dbReference type="ARBA" id="ARBA00023136"/>
    </source>
</evidence>
<evidence type="ECO:0000259" key="8">
    <source>
        <dbReference type="Pfam" id="PF12704"/>
    </source>
</evidence>
<dbReference type="Pfam" id="PF02687">
    <property type="entry name" value="FtsX"/>
    <property type="match status" value="2"/>
</dbReference>
<feature type="domain" description="ABC3 transporter permease C-terminal" evidence="7">
    <location>
        <begin position="260"/>
        <end position="376"/>
    </location>
</feature>
<feature type="domain" description="MacB-like periplasmic core" evidence="8">
    <location>
        <begin position="1"/>
        <end position="222"/>
    </location>
</feature>
<evidence type="ECO:0000313" key="9">
    <source>
        <dbReference type="EMBL" id="MBL3659039.1"/>
    </source>
</evidence>
<evidence type="ECO:0000256" key="6">
    <source>
        <dbReference type="SAM" id="Phobius"/>
    </source>
</evidence>
<evidence type="ECO:0000256" key="1">
    <source>
        <dbReference type="ARBA" id="ARBA00004651"/>
    </source>
</evidence>
<feature type="transmembrane region" description="Helical" evidence="6">
    <location>
        <begin position="698"/>
        <end position="722"/>
    </location>
</feature>
<feature type="transmembrane region" description="Helical" evidence="6">
    <location>
        <begin position="657"/>
        <end position="678"/>
    </location>
</feature>
<keyword evidence="4 6" id="KW-1133">Transmembrane helix</keyword>
<dbReference type="EMBL" id="JAESIY010000025">
    <property type="protein sequence ID" value="MBL3659039.1"/>
    <property type="molecule type" value="Genomic_DNA"/>
</dbReference>
<sequence>MLNLIGLVGGTFAAFVIAKYVGYSLSYDDFHTNKNNIYVIWQREISNMGAVTEGTKTFWNTAEIIKSDYTEVLETTRIHPNPETLVLSETNNQNFIKFNELNILSVDSNFFKIFSYEFIHGNERKALSQRSAIVLTKSAANKYYKNENPIGQVLSLKTSWGDQMDAIVSAVIEDNPRNSNIHFDFLLVNQKPNTNQYWQNADYETYILLKPEVSHKHFAKKLASDISYRGGLNTQGRNIEMAFIPITKLQISITDYILSIVGVVILIVSWINFISISSVQNLIKTKEVAVKKIMGASKQHIFIQLFTEALLINGLGIACVAILYFVFEKHLKDITHGHLLPFINESWNINLIFLSIFAAGTLISSILPAISLTSQNLSNSLRGDTAAIFRNLGLRKVLVVMQFSISTILIMGIVVITKQLNFIKDYDKGIDFSRTLIIKAPKDGWDGKQERLNSFKQQCRELSVVKEVSSSTTVPGETYRQEISIEVAPGQRNHKSILFTNGIDEKYLELYDIEFLEGENFKEDAPWKNKRGAILNETAIKAIGIENIKDAIGTKLYDSEAEKDYELIGVVKDYHKVSLKSNIEPTIFLYNNNRGSFSIKLNNSSSKETASIHEALEPLNDLWERLYTNQPFDYYLLEERFYETDLQEYNFARFFKIFTALSIIISCLGLYSLVLFLINKRMKEVGIRKIFGAGSIQVFAFLLKDYAVQLLLSLIIGIPIAYYLMSSWLSGYSYHIKLGVWIIPYGIIPLILIFLATVFYQVLKVAKMNPVKIFRQD</sequence>
<evidence type="ECO:0000256" key="2">
    <source>
        <dbReference type="ARBA" id="ARBA00022475"/>
    </source>
</evidence>
<feature type="transmembrane region" description="Helical" evidence="6">
    <location>
        <begin position="301"/>
        <end position="327"/>
    </location>
</feature>
<dbReference type="RefSeq" id="WP_202246833.1">
    <property type="nucleotide sequence ID" value="NZ_JAESIY010000025.1"/>
</dbReference>
<dbReference type="PANTHER" id="PTHR30572">
    <property type="entry name" value="MEMBRANE COMPONENT OF TRANSPORTER-RELATED"/>
    <property type="match status" value="1"/>
</dbReference>
<feature type="transmembrane region" description="Helical" evidence="6">
    <location>
        <begin position="397"/>
        <end position="416"/>
    </location>
</feature>
<evidence type="ECO:0000313" key="10">
    <source>
        <dbReference type="Proteomes" id="UP000659388"/>
    </source>
</evidence>
<gene>
    <name evidence="9" type="ORF">JL102_23025</name>
</gene>
<dbReference type="AlphaFoldDB" id="A0A937FD57"/>
<keyword evidence="5 6" id="KW-0472">Membrane</keyword>
<feature type="domain" description="ABC3 transporter permease C-terminal" evidence="7">
    <location>
        <begin position="657"/>
        <end position="770"/>
    </location>
</feature>
<comment type="caution">
    <text evidence="9">The sequence shown here is derived from an EMBL/GenBank/DDBJ whole genome shotgun (WGS) entry which is preliminary data.</text>
</comment>
<name>A0A937FD57_9BACT</name>
<comment type="subcellular location">
    <subcellularLocation>
        <location evidence="1">Cell membrane</location>
        <topology evidence="1">Multi-pass membrane protein</topology>
    </subcellularLocation>
</comment>
<dbReference type="PANTHER" id="PTHR30572:SF18">
    <property type="entry name" value="ABC-TYPE MACROLIDE FAMILY EXPORT SYSTEM PERMEASE COMPONENT 2"/>
    <property type="match status" value="1"/>
</dbReference>
<evidence type="ECO:0000256" key="4">
    <source>
        <dbReference type="ARBA" id="ARBA00022989"/>
    </source>
</evidence>
<evidence type="ECO:0000259" key="7">
    <source>
        <dbReference type="Pfam" id="PF02687"/>
    </source>
</evidence>
<proteinExistence type="predicted"/>
<evidence type="ECO:0000256" key="3">
    <source>
        <dbReference type="ARBA" id="ARBA00022692"/>
    </source>
</evidence>
<dbReference type="Pfam" id="PF12704">
    <property type="entry name" value="MacB_PCD"/>
    <property type="match status" value="1"/>
</dbReference>
<dbReference type="InterPro" id="IPR025857">
    <property type="entry name" value="MacB_PCD"/>
</dbReference>
<dbReference type="InterPro" id="IPR050250">
    <property type="entry name" value="Macrolide_Exporter_MacB"/>
</dbReference>
<keyword evidence="10" id="KW-1185">Reference proteome</keyword>
<organism evidence="9 10">
    <name type="scientific">Fulvivirga sediminis</name>
    <dbReference type="NCBI Taxonomy" id="2803949"/>
    <lineage>
        <taxon>Bacteria</taxon>
        <taxon>Pseudomonadati</taxon>
        <taxon>Bacteroidota</taxon>
        <taxon>Cytophagia</taxon>
        <taxon>Cytophagales</taxon>
        <taxon>Fulvivirgaceae</taxon>
        <taxon>Fulvivirga</taxon>
    </lineage>
</organism>
<keyword evidence="2" id="KW-1003">Cell membrane</keyword>
<protein>
    <submittedName>
        <fullName evidence="9">ABC transporter permease</fullName>
    </submittedName>
</protein>
<feature type="transmembrane region" description="Helical" evidence="6">
    <location>
        <begin position="347"/>
        <end position="372"/>
    </location>
</feature>
<reference evidence="9" key="1">
    <citation type="submission" date="2021-01" db="EMBL/GenBank/DDBJ databases">
        <title>Fulvivirga kasyanovii gen. nov., sp nov., a novel member of the phylum Bacteroidetes isolated from seawater in a mussel farm.</title>
        <authorList>
            <person name="Zhao L.-H."/>
            <person name="Wang Z.-J."/>
        </authorList>
    </citation>
    <scope>NUCLEOTIDE SEQUENCE</scope>
    <source>
        <strain evidence="9">2943</strain>
    </source>
</reference>
<dbReference type="GO" id="GO:0022857">
    <property type="term" value="F:transmembrane transporter activity"/>
    <property type="evidence" value="ECO:0007669"/>
    <property type="project" value="TreeGrafter"/>
</dbReference>
<feature type="transmembrane region" description="Helical" evidence="6">
    <location>
        <begin position="256"/>
        <end position="276"/>
    </location>
</feature>
<keyword evidence="3 6" id="KW-0812">Transmembrane</keyword>
<dbReference type="Proteomes" id="UP000659388">
    <property type="component" value="Unassembled WGS sequence"/>
</dbReference>
<dbReference type="InterPro" id="IPR003838">
    <property type="entry name" value="ABC3_permease_C"/>
</dbReference>
<dbReference type="GO" id="GO:0005886">
    <property type="term" value="C:plasma membrane"/>
    <property type="evidence" value="ECO:0007669"/>
    <property type="project" value="UniProtKB-SubCell"/>
</dbReference>
<feature type="transmembrane region" description="Helical" evidence="6">
    <location>
        <begin position="742"/>
        <end position="763"/>
    </location>
</feature>
<accession>A0A937FD57</accession>